<dbReference type="EMBL" id="VFNX01000001">
    <property type="protein sequence ID" value="TQK95900.1"/>
    <property type="molecule type" value="Genomic_DNA"/>
</dbReference>
<protein>
    <recommendedName>
        <fullName evidence="2">DUF6299 domain-containing protein</fullName>
    </recommendedName>
</protein>
<comment type="caution">
    <text evidence="3">The sequence shown here is derived from an EMBL/GenBank/DDBJ whole genome shotgun (WGS) entry which is preliminary data.</text>
</comment>
<reference evidence="3 4" key="1">
    <citation type="submission" date="2019-06" db="EMBL/GenBank/DDBJ databases">
        <title>Sequencing the genomes of 1000 actinobacteria strains.</title>
        <authorList>
            <person name="Klenk H.-P."/>
        </authorList>
    </citation>
    <scope>NUCLEOTIDE SEQUENCE [LARGE SCALE GENOMIC DNA]</scope>
    <source>
        <strain evidence="3 4">DSM 41929</strain>
    </source>
</reference>
<keyword evidence="4" id="KW-1185">Reference proteome</keyword>
<proteinExistence type="predicted"/>
<name>A0A542U9Z4_9ACTN</name>
<organism evidence="3 4">
    <name type="scientific">Streptomyces puniciscabiei</name>
    <dbReference type="NCBI Taxonomy" id="164348"/>
    <lineage>
        <taxon>Bacteria</taxon>
        <taxon>Bacillati</taxon>
        <taxon>Actinomycetota</taxon>
        <taxon>Actinomycetes</taxon>
        <taxon>Kitasatosporales</taxon>
        <taxon>Streptomycetaceae</taxon>
        <taxon>Streptomyces</taxon>
    </lineage>
</organism>
<feature type="domain" description="DUF6299" evidence="2">
    <location>
        <begin position="30"/>
        <end position="140"/>
    </location>
</feature>
<dbReference type="InterPro" id="IPR046266">
    <property type="entry name" value="DUF6299"/>
</dbReference>
<dbReference type="RefSeq" id="WP_142218473.1">
    <property type="nucleotide sequence ID" value="NZ_JBPJFI010000001.1"/>
</dbReference>
<feature type="signal peptide" evidence="1">
    <location>
        <begin position="1"/>
        <end position="26"/>
    </location>
</feature>
<dbReference type="STRING" id="164348.BFF78_11495"/>
<keyword evidence="1" id="KW-0732">Signal</keyword>
<evidence type="ECO:0000256" key="1">
    <source>
        <dbReference type="SAM" id="SignalP"/>
    </source>
</evidence>
<gene>
    <name evidence="3" type="ORF">FB563_0823</name>
</gene>
<accession>A0A542U9Z4</accession>
<dbReference type="Pfam" id="PF19816">
    <property type="entry name" value="DUF6299"/>
    <property type="match status" value="1"/>
</dbReference>
<evidence type="ECO:0000259" key="2">
    <source>
        <dbReference type="Pfam" id="PF19816"/>
    </source>
</evidence>
<dbReference type="OrthoDB" id="3873198at2"/>
<dbReference type="AlphaFoldDB" id="A0A542U9Z4"/>
<evidence type="ECO:0000313" key="3">
    <source>
        <dbReference type="EMBL" id="TQK95900.1"/>
    </source>
</evidence>
<evidence type="ECO:0000313" key="4">
    <source>
        <dbReference type="Proteomes" id="UP000318103"/>
    </source>
</evidence>
<sequence length="141" mass="14266">MPVRPALAAALGTAALLCAAVAPAAAADSSETVTVDPTGHIAKDGTITLSGTYRCTDASGVAFVSSSISQGDRTTVYGIGGSPAQCDGAEHHWENSGKVSPKTLKAGKAHVQATVTELRDGGLVLLLPAFHALKEQDVTLK</sequence>
<dbReference type="Proteomes" id="UP000318103">
    <property type="component" value="Unassembled WGS sequence"/>
</dbReference>
<feature type="chain" id="PRO_5021924830" description="DUF6299 domain-containing protein" evidence="1">
    <location>
        <begin position="27"/>
        <end position="141"/>
    </location>
</feature>